<dbReference type="EnsemblMetazoa" id="XM_022808141">
    <property type="protein sequence ID" value="XP_022663876"/>
    <property type="gene ID" value="LOC111251504"/>
</dbReference>
<reference evidence="2" key="1">
    <citation type="submission" date="2021-01" db="UniProtKB">
        <authorList>
            <consortium name="EnsemblMetazoa"/>
        </authorList>
    </citation>
    <scope>IDENTIFICATION</scope>
</reference>
<protein>
    <submittedName>
        <fullName evidence="2">Uncharacterized protein</fullName>
    </submittedName>
</protein>
<dbReference type="AlphaFoldDB" id="A0A7M7KBT0"/>
<feature type="compositionally biased region" description="Polar residues" evidence="1">
    <location>
        <begin position="1"/>
        <end position="15"/>
    </location>
</feature>
<proteinExistence type="predicted"/>
<feature type="region of interest" description="Disordered" evidence="1">
    <location>
        <begin position="1"/>
        <end position="51"/>
    </location>
</feature>
<evidence type="ECO:0000256" key="1">
    <source>
        <dbReference type="SAM" id="MobiDB-lite"/>
    </source>
</evidence>
<dbReference type="RefSeq" id="XP_022663876.1">
    <property type="nucleotide sequence ID" value="XM_022808141.1"/>
</dbReference>
<dbReference type="InParanoid" id="A0A7M7KBT0"/>
<feature type="compositionally biased region" description="Basic residues" evidence="1">
    <location>
        <begin position="18"/>
        <end position="32"/>
    </location>
</feature>
<feature type="compositionally biased region" description="Polar residues" evidence="1">
    <location>
        <begin position="39"/>
        <end position="51"/>
    </location>
</feature>
<dbReference type="KEGG" id="vde:111251504"/>
<evidence type="ECO:0000313" key="2">
    <source>
        <dbReference type="EnsemblMetazoa" id="XP_022663876"/>
    </source>
</evidence>
<evidence type="ECO:0000313" key="3">
    <source>
        <dbReference type="Proteomes" id="UP000594260"/>
    </source>
</evidence>
<organism evidence="2 3">
    <name type="scientific">Varroa destructor</name>
    <name type="common">Honeybee mite</name>
    <dbReference type="NCBI Taxonomy" id="109461"/>
    <lineage>
        <taxon>Eukaryota</taxon>
        <taxon>Metazoa</taxon>
        <taxon>Ecdysozoa</taxon>
        <taxon>Arthropoda</taxon>
        <taxon>Chelicerata</taxon>
        <taxon>Arachnida</taxon>
        <taxon>Acari</taxon>
        <taxon>Parasitiformes</taxon>
        <taxon>Mesostigmata</taxon>
        <taxon>Gamasina</taxon>
        <taxon>Dermanyssoidea</taxon>
        <taxon>Varroidae</taxon>
        <taxon>Varroa</taxon>
    </lineage>
</organism>
<sequence length="101" mass="11020">MSTQASVPTVSSVSWPAQRRKQKRLLGRHQSWKRPSLMKNFQGSPSSHGTVSRSRGIVYGWILLPARTSPAEVTDASNTATAAADTDRAMEPAAIVELNWS</sequence>
<keyword evidence="3" id="KW-1185">Reference proteome</keyword>
<name>A0A7M7KBT0_VARDE</name>
<accession>A0A7M7KBT0</accession>
<dbReference type="Proteomes" id="UP000594260">
    <property type="component" value="Unplaced"/>
</dbReference>
<dbReference type="GeneID" id="111251504"/>